<dbReference type="InterPro" id="IPR007197">
    <property type="entry name" value="rSAM"/>
</dbReference>
<dbReference type="Pfam" id="PF04055">
    <property type="entry name" value="Radical_SAM"/>
    <property type="match status" value="1"/>
</dbReference>
<dbReference type="PANTHER" id="PTHR11228">
    <property type="entry name" value="RADICAL SAM DOMAIN PROTEIN"/>
    <property type="match status" value="1"/>
</dbReference>
<dbReference type="PROSITE" id="PS51918">
    <property type="entry name" value="RADICAL_SAM"/>
    <property type="match status" value="1"/>
</dbReference>
<dbReference type="GO" id="GO:0051536">
    <property type="term" value="F:iron-sulfur cluster binding"/>
    <property type="evidence" value="ECO:0007669"/>
    <property type="project" value="UniProtKB-KW"/>
</dbReference>
<dbReference type="InterPro" id="IPR013785">
    <property type="entry name" value="Aldolase_TIM"/>
</dbReference>
<evidence type="ECO:0000256" key="2">
    <source>
        <dbReference type="ARBA" id="ARBA00022723"/>
    </source>
</evidence>
<feature type="domain" description="Radical SAM core" evidence="5">
    <location>
        <begin position="114"/>
        <end position="339"/>
    </location>
</feature>
<keyword evidence="3" id="KW-0408">Iron</keyword>
<accession>A0AAW4WFI4</accession>
<dbReference type="GO" id="GO:0003824">
    <property type="term" value="F:catalytic activity"/>
    <property type="evidence" value="ECO:0007669"/>
    <property type="project" value="InterPro"/>
</dbReference>
<dbReference type="RefSeq" id="WP_227709610.1">
    <property type="nucleotide sequence ID" value="NZ_JAJEQW010000002.1"/>
</dbReference>
<dbReference type="EMBL" id="JAJEQW010000002">
    <property type="protein sequence ID" value="MCC2241227.1"/>
    <property type="molecule type" value="Genomic_DNA"/>
</dbReference>
<protein>
    <submittedName>
        <fullName evidence="6">Radical SAM protein</fullName>
    </submittedName>
</protein>
<name>A0AAW4WFI4_9FIRM</name>
<evidence type="ECO:0000313" key="7">
    <source>
        <dbReference type="Proteomes" id="UP001198893"/>
    </source>
</evidence>
<comment type="caution">
    <text evidence="6">The sequence shown here is derived from an EMBL/GenBank/DDBJ whole genome shotgun (WGS) entry which is preliminary data.</text>
</comment>
<proteinExistence type="predicted"/>
<evidence type="ECO:0000256" key="4">
    <source>
        <dbReference type="ARBA" id="ARBA00023014"/>
    </source>
</evidence>
<dbReference type="AlphaFoldDB" id="A0AAW4WFI4"/>
<dbReference type="Proteomes" id="UP001198893">
    <property type="component" value="Unassembled WGS sequence"/>
</dbReference>
<dbReference type="InterPro" id="IPR058240">
    <property type="entry name" value="rSAM_sf"/>
</dbReference>
<dbReference type="CDD" id="cd01335">
    <property type="entry name" value="Radical_SAM"/>
    <property type="match status" value="1"/>
</dbReference>
<dbReference type="PANTHER" id="PTHR11228:SF7">
    <property type="entry name" value="PQQA PEPTIDE CYCLASE"/>
    <property type="match status" value="1"/>
</dbReference>
<keyword evidence="2" id="KW-0479">Metal-binding</keyword>
<dbReference type="SFLD" id="SFLDS00029">
    <property type="entry name" value="Radical_SAM"/>
    <property type="match status" value="1"/>
</dbReference>
<dbReference type="SUPFAM" id="SSF102114">
    <property type="entry name" value="Radical SAM enzymes"/>
    <property type="match status" value="1"/>
</dbReference>
<evidence type="ECO:0000256" key="1">
    <source>
        <dbReference type="ARBA" id="ARBA00022691"/>
    </source>
</evidence>
<dbReference type="GO" id="GO:0046872">
    <property type="term" value="F:metal ion binding"/>
    <property type="evidence" value="ECO:0007669"/>
    <property type="project" value="UniProtKB-KW"/>
</dbReference>
<reference evidence="6" key="1">
    <citation type="submission" date="2021-10" db="EMBL/GenBank/DDBJ databases">
        <title>Anaerobic single-cell dispensing facilitates the cultivation of human gut bacteria.</title>
        <authorList>
            <person name="Afrizal A."/>
        </authorList>
    </citation>
    <scope>NUCLEOTIDE SEQUENCE</scope>
    <source>
        <strain evidence="6">CLA-AA-H204</strain>
    </source>
</reference>
<dbReference type="Gene3D" id="3.20.20.70">
    <property type="entry name" value="Aldolase class I"/>
    <property type="match status" value="1"/>
</dbReference>
<keyword evidence="1" id="KW-0949">S-adenosyl-L-methionine</keyword>
<evidence type="ECO:0000259" key="5">
    <source>
        <dbReference type="PROSITE" id="PS51918"/>
    </source>
</evidence>
<dbReference type="Gene3D" id="3.40.50.720">
    <property type="entry name" value="NAD(P)-binding Rossmann-like Domain"/>
    <property type="match status" value="1"/>
</dbReference>
<organism evidence="6 7">
    <name type="scientific">Roseburia amylophila</name>
    <dbReference type="NCBI Taxonomy" id="2981794"/>
    <lineage>
        <taxon>Bacteria</taxon>
        <taxon>Bacillati</taxon>
        <taxon>Bacillota</taxon>
        <taxon>Clostridia</taxon>
        <taxon>Lachnospirales</taxon>
        <taxon>Lachnospiraceae</taxon>
        <taxon>Roseburia</taxon>
    </lineage>
</organism>
<evidence type="ECO:0000313" key="6">
    <source>
        <dbReference type="EMBL" id="MCC2241227.1"/>
    </source>
</evidence>
<dbReference type="InterPro" id="IPR050377">
    <property type="entry name" value="Radical_SAM_PqqE_MftC-like"/>
</dbReference>
<evidence type="ECO:0000256" key="3">
    <source>
        <dbReference type="ARBA" id="ARBA00023004"/>
    </source>
</evidence>
<keyword evidence="4" id="KW-0411">Iron-sulfur</keyword>
<gene>
    <name evidence="6" type="ORF">LKD47_02760</name>
</gene>
<sequence length="366" mass="42430">MERAVKKYIFWGAGTHGRLAVEKFGQNHTTDESLTGFIDKNQTGEFCGYPILTEQEIHKDTEVLVITVDKTEFVAEIYEQAKKSGYKKVYWFTSVKQKKTGKFLLDYCVNCKTWGDLVLSQAEIHVVDYCNLNCRGCAHYSPIFKKELPDRESRINDIRKLKDKFSHIIKFFLMGGEPFLNPDIISYIEETRKILPDTMIQIVTNGLLIPKLSQEVWKAIYENRIVISISEYEPTHSMINRIKDILEEHDVAYILRPYESKTKFIKPLSLIPDSKYEKECISNGCINIWNGQIARCPNLMYINRFNEAFQTALPNQGIYELDSLDGREIIRLMKEAVPLCDYCIHNEISWGSCGNHPTLYDFAEED</sequence>